<keyword evidence="3" id="KW-1185">Reference proteome</keyword>
<keyword evidence="1" id="KW-1133">Transmembrane helix</keyword>
<keyword evidence="1" id="KW-0812">Transmembrane</keyword>
<reference evidence="2 3" key="1">
    <citation type="journal article" date="2005" name="J. Virol.">
        <title>Constituents of SH1, a novel lipid-containing virus infecting the halophilic euryarchaeon Haloarcula hispanica.</title>
        <authorList>
            <person name="Bamford D.H."/>
            <person name="Ravantti J.J."/>
            <person name="Ronnholm G."/>
            <person name="Laurinavicius S."/>
            <person name="Kukkaro P."/>
            <person name="Dyall-Smith M."/>
            <person name="Somerharju P."/>
            <person name="Kalkkinen N."/>
            <person name="Bamford J.K."/>
        </authorList>
    </citation>
    <scope>NUCLEOTIDE SEQUENCE</scope>
</reference>
<dbReference type="OrthoDB" id="24711at10239"/>
<organism evidence="2 3">
    <name type="scientific">Haloarcula hispanica SH1 virus</name>
    <dbReference type="NCBI Taxonomy" id="326574"/>
    <lineage>
        <taxon>Viruses</taxon>
        <taxon>Singelaviria</taxon>
        <taxon>Helvetiavirae</taxon>
        <taxon>Dividoviricota</taxon>
        <taxon>Laserviricetes</taxon>
        <taxon>Halopanivirales</taxon>
        <taxon>Sphaerolipoviridae</taxon>
        <taxon>Alphasphaerolipovirus</taxon>
        <taxon>Alphasphaerolipovirus serpentinense</taxon>
    </lineage>
</organism>
<evidence type="ECO:0000313" key="2">
    <source>
        <dbReference type="EMBL" id="AAY24949.1"/>
    </source>
</evidence>
<proteinExistence type="predicted"/>
<keyword evidence="1" id="KW-0472">Membrane</keyword>
<feature type="transmembrane region" description="Helical" evidence="1">
    <location>
        <begin position="46"/>
        <end position="67"/>
    </location>
</feature>
<evidence type="ECO:0000313" key="3">
    <source>
        <dbReference type="Proteomes" id="UP000001469"/>
    </source>
</evidence>
<dbReference type="RefSeq" id="YP_271880.1">
    <property type="nucleotide sequence ID" value="NC_007217.1"/>
</dbReference>
<feature type="transmembrane region" description="Helical" evidence="1">
    <location>
        <begin position="21"/>
        <end position="40"/>
    </location>
</feature>
<protein>
    <submittedName>
        <fullName evidence="2">ORF 23</fullName>
    </submittedName>
</protein>
<dbReference type="KEGG" id="vg:5176964"/>
<dbReference type="EMBL" id="AY950802">
    <property type="protein sequence ID" value="AAY24949.1"/>
    <property type="molecule type" value="Genomic_DNA"/>
</dbReference>
<dbReference type="GeneID" id="5176964"/>
<dbReference type="Proteomes" id="UP000001469">
    <property type="component" value="Segment"/>
</dbReference>
<accession>Q4KPG4</accession>
<sequence>MASINVSRATNTLMSTSFLKSAVLIVVGSLLAQVVTTYLRNNVRDISMKGGDAVYSAVAALLALIVLPKKYGKPLALGATATSVRVLLRELGVV</sequence>
<evidence type="ECO:0000256" key="1">
    <source>
        <dbReference type="SAM" id="Phobius"/>
    </source>
</evidence>
<name>Q4KPG4_9VIRU</name>